<sequence>MLSAAPSLIDNNNGDAIQQGAIRMSHKQQ</sequence>
<feature type="non-terminal residue" evidence="1">
    <location>
        <position position="29"/>
    </location>
</feature>
<organism evidence="1 2">
    <name type="scientific">Tanacetum coccineum</name>
    <dbReference type="NCBI Taxonomy" id="301880"/>
    <lineage>
        <taxon>Eukaryota</taxon>
        <taxon>Viridiplantae</taxon>
        <taxon>Streptophyta</taxon>
        <taxon>Embryophyta</taxon>
        <taxon>Tracheophyta</taxon>
        <taxon>Spermatophyta</taxon>
        <taxon>Magnoliopsida</taxon>
        <taxon>eudicotyledons</taxon>
        <taxon>Gunneridae</taxon>
        <taxon>Pentapetalae</taxon>
        <taxon>asterids</taxon>
        <taxon>campanulids</taxon>
        <taxon>Asterales</taxon>
        <taxon>Asteraceae</taxon>
        <taxon>Asteroideae</taxon>
        <taxon>Anthemideae</taxon>
        <taxon>Anthemidinae</taxon>
        <taxon>Tanacetum</taxon>
    </lineage>
</organism>
<accession>A0ABQ5H7Z4</accession>
<protein>
    <submittedName>
        <fullName evidence="1">Uncharacterized protein</fullName>
    </submittedName>
</protein>
<reference evidence="1" key="1">
    <citation type="journal article" date="2022" name="Int. J. Mol. Sci.">
        <title>Draft Genome of Tanacetum Coccineum: Genomic Comparison of Closely Related Tanacetum-Family Plants.</title>
        <authorList>
            <person name="Yamashiro T."/>
            <person name="Shiraishi A."/>
            <person name="Nakayama K."/>
            <person name="Satake H."/>
        </authorList>
    </citation>
    <scope>NUCLEOTIDE SEQUENCE</scope>
</reference>
<reference evidence="1" key="2">
    <citation type="submission" date="2022-01" db="EMBL/GenBank/DDBJ databases">
        <authorList>
            <person name="Yamashiro T."/>
            <person name="Shiraishi A."/>
            <person name="Satake H."/>
            <person name="Nakayama K."/>
        </authorList>
    </citation>
    <scope>NUCLEOTIDE SEQUENCE</scope>
</reference>
<dbReference type="EMBL" id="BQNB010019284">
    <property type="protein sequence ID" value="GJT83681.1"/>
    <property type="molecule type" value="Genomic_DNA"/>
</dbReference>
<evidence type="ECO:0000313" key="2">
    <source>
        <dbReference type="Proteomes" id="UP001151760"/>
    </source>
</evidence>
<gene>
    <name evidence="1" type="ORF">Tco_1058023</name>
</gene>
<comment type="caution">
    <text evidence="1">The sequence shown here is derived from an EMBL/GenBank/DDBJ whole genome shotgun (WGS) entry which is preliminary data.</text>
</comment>
<name>A0ABQ5H7Z4_9ASTR</name>
<dbReference type="Proteomes" id="UP001151760">
    <property type="component" value="Unassembled WGS sequence"/>
</dbReference>
<proteinExistence type="predicted"/>
<evidence type="ECO:0000313" key="1">
    <source>
        <dbReference type="EMBL" id="GJT83681.1"/>
    </source>
</evidence>
<keyword evidence="2" id="KW-1185">Reference proteome</keyword>